<gene>
    <name evidence="1" type="ORF">GNP95_17570</name>
</gene>
<dbReference type="AlphaFoldDB" id="A0A7X2Z378"/>
<sequence>MPALNALVAGRRAIVFFDIDGTLLDHRKRLPDSAKEAIQALQGLGHEVALATGRSPFMLQRVAEELGIDSYIGFNGQYVVMKGERIYTNPFRKEDLDELSRFAAANGHPLVYLNADSMRSSMTHHPYVEECITSLEYAHPPCDPEYFRGRSIYQTMLFCKEPEDQQYREKFAGLSFVRWHPFSLDVLPGGGSKASGIAQLIHRLGFEPEEAYAFGDNLNDLEMLQYVGHGIAMGNAPDCVKQAAKYVTADVDRHGIARGLQMVGLLP</sequence>
<dbReference type="PANTHER" id="PTHR10000:SF25">
    <property type="entry name" value="PHOSPHATASE YKRA-RELATED"/>
    <property type="match status" value="1"/>
</dbReference>
<dbReference type="SUPFAM" id="SSF56784">
    <property type="entry name" value="HAD-like"/>
    <property type="match status" value="1"/>
</dbReference>
<dbReference type="GO" id="GO:0005829">
    <property type="term" value="C:cytosol"/>
    <property type="evidence" value="ECO:0007669"/>
    <property type="project" value="TreeGrafter"/>
</dbReference>
<name>A0A7X2Z378_9BACL</name>
<dbReference type="NCBIfam" id="TIGR01484">
    <property type="entry name" value="HAD-SF-IIB"/>
    <property type="match status" value="1"/>
</dbReference>
<evidence type="ECO:0000313" key="1">
    <source>
        <dbReference type="EMBL" id="MUG46787.1"/>
    </source>
</evidence>
<dbReference type="PANTHER" id="PTHR10000">
    <property type="entry name" value="PHOSPHOSERINE PHOSPHATASE"/>
    <property type="match status" value="1"/>
</dbReference>
<protein>
    <submittedName>
        <fullName evidence="1">Cof-type HAD-IIB family hydrolase</fullName>
    </submittedName>
</protein>
<dbReference type="GO" id="GO:0016791">
    <property type="term" value="F:phosphatase activity"/>
    <property type="evidence" value="ECO:0007669"/>
    <property type="project" value="TreeGrafter"/>
</dbReference>
<keyword evidence="1" id="KW-0378">Hydrolase</keyword>
<dbReference type="InterPro" id="IPR036412">
    <property type="entry name" value="HAD-like_sf"/>
</dbReference>
<dbReference type="PROSITE" id="PS01229">
    <property type="entry name" value="COF_2"/>
    <property type="match status" value="1"/>
</dbReference>
<dbReference type="SFLD" id="SFLDG01140">
    <property type="entry name" value="C2.B:_Phosphomannomutase_and_P"/>
    <property type="match status" value="1"/>
</dbReference>
<dbReference type="InterPro" id="IPR023214">
    <property type="entry name" value="HAD_sf"/>
</dbReference>
<dbReference type="InterPro" id="IPR006379">
    <property type="entry name" value="HAD-SF_hydro_IIB"/>
</dbReference>
<reference evidence="1 2" key="1">
    <citation type="submission" date="2019-11" db="EMBL/GenBank/DDBJ databases">
        <title>Draft genome sequences of five Paenibacillus species of dairy origin.</title>
        <authorList>
            <person name="Olajide A.M."/>
            <person name="Chen S."/>
            <person name="Lapointe G."/>
        </authorList>
    </citation>
    <scope>NUCLEOTIDE SEQUENCE [LARGE SCALE GENOMIC DNA]</scope>
    <source>
        <strain evidence="1 2">12CR55</strain>
    </source>
</reference>
<dbReference type="NCBIfam" id="TIGR00099">
    <property type="entry name" value="Cof-subfamily"/>
    <property type="match status" value="1"/>
</dbReference>
<dbReference type="GO" id="GO:0000287">
    <property type="term" value="F:magnesium ion binding"/>
    <property type="evidence" value="ECO:0007669"/>
    <property type="project" value="TreeGrafter"/>
</dbReference>
<dbReference type="OrthoDB" id="9810101at2"/>
<dbReference type="Pfam" id="PF08282">
    <property type="entry name" value="Hydrolase_3"/>
    <property type="match status" value="1"/>
</dbReference>
<comment type="caution">
    <text evidence="1">The sequence shown here is derived from an EMBL/GenBank/DDBJ whole genome shotgun (WGS) entry which is preliminary data.</text>
</comment>
<organism evidence="1 2">
    <name type="scientific">Paenibacillus woosongensis</name>
    <dbReference type="NCBI Taxonomy" id="307580"/>
    <lineage>
        <taxon>Bacteria</taxon>
        <taxon>Bacillati</taxon>
        <taxon>Bacillota</taxon>
        <taxon>Bacilli</taxon>
        <taxon>Bacillales</taxon>
        <taxon>Paenibacillaceae</taxon>
        <taxon>Paenibacillus</taxon>
    </lineage>
</organism>
<dbReference type="SFLD" id="SFLDS00003">
    <property type="entry name" value="Haloacid_Dehalogenase"/>
    <property type="match status" value="1"/>
</dbReference>
<dbReference type="SFLD" id="SFLDG01144">
    <property type="entry name" value="C2.B.4:_PGP_Like"/>
    <property type="match status" value="1"/>
</dbReference>
<dbReference type="EMBL" id="WNZW01000008">
    <property type="protein sequence ID" value="MUG46787.1"/>
    <property type="molecule type" value="Genomic_DNA"/>
</dbReference>
<dbReference type="RefSeq" id="WP_155612175.1">
    <property type="nucleotide sequence ID" value="NZ_WNZW01000008.1"/>
</dbReference>
<accession>A0A7X2Z378</accession>
<dbReference type="InterPro" id="IPR000150">
    <property type="entry name" value="Cof"/>
</dbReference>
<dbReference type="Gene3D" id="3.30.1240.10">
    <property type="match status" value="1"/>
</dbReference>
<dbReference type="Proteomes" id="UP000447876">
    <property type="component" value="Unassembled WGS sequence"/>
</dbReference>
<evidence type="ECO:0000313" key="2">
    <source>
        <dbReference type="Proteomes" id="UP000447876"/>
    </source>
</evidence>
<proteinExistence type="predicted"/>
<dbReference type="Gene3D" id="3.40.50.1000">
    <property type="entry name" value="HAD superfamily/HAD-like"/>
    <property type="match status" value="1"/>
</dbReference>
<dbReference type="CDD" id="cd07517">
    <property type="entry name" value="HAD_HPP"/>
    <property type="match status" value="1"/>
</dbReference>